<feature type="transmembrane region" description="Helical" evidence="7">
    <location>
        <begin position="269"/>
        <end position="289"/>
    </location>
</feature>
<evidence type="ECO:0000256" key="5">
    <source>
        <dbReference type="ARBA" id="ARBA00022989"/>
    </source>
</evidence>
<dbReference type="Pfam" id="PF00892">
    <property type="entry name" value="EamA"/>
    <property type="match status" value="2"/>
</dbReference>
<feature type="transmembrane region" description="Helical" evidence="7">
    <location>
        <begin position="7"/>
        <end position="28"/>
    </location>
</feature>
<protein>
    <recommendedName>
        <fullName evidence="8">EamA domain-containing protein</fullName>
    </recommendedName>
</protein>
<accession>A0ABN4NQ77</accession>
<evidence type="ECO:0000256" key="1">
    <source>
        <dbReference type="ARBA" id="ARBA00004651"/>
    </source>
</evidence>
<feature type="domain" description="EamA" evidence="8">
    <location>
        <begin position="150"/>
        <end position="284"/>
    </location>
</feature>
<dbReference type="InterPro" id="IPR000620">
    <property type="entry name" value="EamA_dom"/>
</dbReference>
<evidence type="ECO:0000313" key="10">
    <source>
        <dbReference type="Proteomes" id="UP000076226"/>
    </source>
</evidence>
<evidence type="ECO:0000256" key="6">
    <source>
        <dbReference type="ARBA" id="ARBA00023136"/>
    </source>
</evidence>
<keyword evidence="3" id="KW-1003">Cell membrane</keyword>
<evidence type="ECO:0000256" key="7">
    <source>
        <dbReference type="SAM" id="Phobius"/>
    </source>
</evidence>
<feature type="transmembrane region" description="Helical" evidence="7">
    <location>
        <begin position="153"/>
        <end position="169"/>
    </location>
</feature>
<dbReference type="SUPFAM" id="SSF103481">
    <property type="entry name" value="Multidrug resistance efflux transporter EmrE"/>
    <property type="match status" value="2"/>
</dbReference>
<feature type="transmembrane region" description="Helical" evidence="7">
    <location>
        <begin position="34"/>
        <end position="56"/>
    </location>
</feature>
<feature type="transmembrane region" description="Helical" evidence="7">
    <location>
        <begin position="122"/>
        <end position="141"/>
    </location>
</feature>
<proteinExistence type="inferred from homology"/>
<keyword evidence="10" id="KW-1185">Reference proteome</keyword>
<feature type="transmembrane region" description="Helical" evidence="7">
    <location>
        <begin position="68"/>
        <end position="88"/>
    </location>
</feature>
<comment type="subcellular location">
    <subcellularLocation>
        <location evidence="1">Cell membrane</location>
        <topology evidence="1">Multi-pass membrane protein</topology>
    </subcellularLocation>
</comment>
<gene>
    <name evidence="9" type="ORF">GS3922_16750</name>
</gene>
<feature type="transmembrane region" description="Helical" evidence="7">
    <location>
        <begin position="181"/>
        <end position="199"/>
    </location>
</feature>
<dbReference type="InterPro" id="IPR037185">
    <property type="entry name" value="EmrE-like"/>
</dbReference>
<sequence>MKRSFIYVLLVGIMVAWGLNVTALKVLVEHFSPVALTALRILTAGLVVLLFLWGIGKLERVSWNEAKQIGLAALFSVVAHHFFLALGIARTTAVNAGLVLGLVPLVTALLAIVFLGQRPTLFRLLGIALGFFGVVFVVASGDGGLGHLSIGDVYVFLAVLAQGISFIMIKKATVEARVMTGWMLVFGSLWLFVLSLVLEPSGLSSLKEGTLPLWLIFLASAVVATALGHMFYNQAVQHLGPAESAVFINLNPFFSLLGAHWLLGEPISWMQLAGFLFIVAGVMFGSGGMDDVIARFRRAKVAAGGRKVGMW</sequence>
<evidence type="ECO:0000256" key="3">
    <source>
        <dbReference type="ARBA" id="ARBA00022475"/>
    </source>
</evidence>
<keyword evidence="5 7" id="KW-1133">Transmembrane helix</keyword>
<evidence type="ECO:0000256" key="4">
    <source>
        <dbReference type="ARBA" id="ARBA00022692"/>
    </source>
</evidence>
<evidence type="ECO:0000313" key="9">
    <source>
        <dbReference type="EMBL" id="AMX85130.1"/>
    </source>
</evidence>
<comment type="similarity">
    <text evidence="2">Belongs to the EamA transporter family.</text>
</comment>
<keyword evidence="4 7" id="KW-0812">Transmembrane</keyword>
<dbReference type="EMBL" id="CP014342">
    <property type="protein sequence ID" value="AMX85130.1"/>
    <property type="molecule type" value="Genomic_DNA"/>
</dbReference>
<organism evidence="9 10">
    <name type="scientific">Geobacillus subterraneus</name>
    <dbReference type="NCBI Taxonomy" id="129338"/>
    <lineage>
        <taxon>Bacteria</taxon>
        <taxon>Bacillati</taxon>
        <taxon>Bacillota</taxon>
        <taxon>Bacilli</taxon>
        <taxon>Bacillales</taxon>
        <taxon>Anoxybacillaceae</taxon>
        <taxon>Geobacillus</taxon>
    </lineage>
</organism>
<keyword evidence="6 7" id="KW-0472">Membrane</keyword>
<name>A0ABN4NQ77_9BACL</name>
<dbReference type="RefSeq" id="WP_063167243.1">
    <property type="nucleotide sequence ID" value="NZ_CP014342.1"/>
</dbReference>
<evidence type="ECO:0000256" key="2">
    <source>
        <dbReference type="ARBA" id="ARBA00007362"/>
    </source>
</evidence>
<dbReference type="Proteomes" id="UP000076226">
    <property type="component" value="Chromosome"/>
</dbReference>
<dbReference type="InterPro" id="IPR050638">
    <property type="entry name" value="AA-Vitamin_Transporters"/>
</dbReference>
<feature type="transmembrane region" description="Helical" evidence="7">
    <location>
        <begin position="94"/>
        <end position="115"/>
    </location>
</feature>
<evidence type="ECO:0000259" key="8">
    <source>
        <dbReference type="Pfam" id="PF00892"/>
    </source>
</evidence>
<feature type="domain" description="EamA" evidence="8">
    <location>
        <begin position="6"/>
        <end position="138"/>
    </location>
</feature>
<feature type="transmembrane region" description="Helical" evidence="7">
    <location>
        <begin position="244"/>
        <end position="263"/>
    </location>
</feature>
<dbReference type="PANTHER" id="PTHR32322">
    <property type="entry name" value="INNER MEMBRANE TRANSPORTER"/>
    <property type="match status" value="1"/>
</dbReference>
<reference evidence="9 10" key="1">
    <citation type="submission" date="2016-02" db="EMBL/GenBank/DDBJ databases">
        <title>Complete genome sequence of Geobacillus subterraneus KCTC 3922T.</title>
        <authorList>
            <person name="Lee D.-W."/>
            <person name="Lee Y.-J."/>
            <person name="Lee S.-J."/>
            <person name="Park G.-S."/>
            <person name="Lee S.-J."/>
            <person name="Shin J.-H."/>
        </authorList>
    </citation>
    <scope>NUCLEOTIDE SEQUENCE [LARGE SCALE GENOMIC DNA]</scope>
    <source>
        <strain evidence="9 10">KCTC 3922</strain>
    </source>
</reference>
<feature type="transmembrane region" description="Helical" evidence="7">
    <location>
        <begin position="211"/>
        <end position="232"/>
    </location>
</feature>
<dbReference type="PANTHER" id="PTHR32322:SF18">
    <property type="entry name" value="S-ADENOSYLMETHIONINE_S-ADENOSYLHOMOCYSTEINE TRANSPORTER"/>
    <property type="match status" value="1"/>
</dbReference>